<feature type="region of interest" description="Disordered" evidence="1">
    <location>
        <begin position="44"/>
        <end position="79"/>
    </location>
</feature>
<reference evidence="2 3" key="1">
    <citation type="submission" date="2019-01" db="EMBL/GenBank/DDBJ databases">
        <title>Sequencing of cultivated peanut Arachis hypogaea provides insights into genome evolution and oil improvement.</title>
        <authorList>
            <person name="Chen X."/>
        </authorList>
    </citation>
    <scope>NUCLEOTIDE SEQUENCE [LARGE SCALE GENOMIC DNA]</scope>
    <source>
        <strain evidence="3">cv. Fuhuasheng</strain>
        <tissue evidence="2">Leaves</tissue>
    </source>
</reference>
<evidence type="ECO:0000256" key="1">
    <source>
        <dbReference type="SAM" id="MobiDB-lite"/>
    </source>
</evidence>
<dbReference type="EMBL" id="SDMP01000020">
    <property type="protein sequence ID" value="RYQ82099.1"/>
    <property type="molecule type" value="Genomic_DNA"/>
</dbReference>
<dbReference type="AlphaFoldDB" id="A0A444WXG0"/>
<name>A0A444WXG0_ARAHY</name>
<keyword evidence="3" id="KW-1185">Reference proteome</keyword>
<dbReference type="InterPro" id="IPR006912">
    <property type="entry name" value="Harbinger_derived_prot"/>
</dbReference>
<comment type="caution">
    <text evidence="2">The sequence shown here is derived from an EMBL/GenBank/DDBJ whole genome shotgun (WGS) entry which is preliminary data.</text>
</comment>
<dbReference type="Proteomes" id="UP000289738">
    <property type="component" value="Chromosome B10"/>
</dbReference>
<dbReference type="Pfam" id="PF04827">
    <property type="entry name" value="Plant_tran"/>
    <property type="match status" value="1"/>
</dbReference>
<proteinExistence type="predicted"/>
<feature type="compositionally biased region" description="Polar residues" evidence="1">
    <location>
        <begin position="44"/>
        <end position="56"/>
    </location>
</feature>
<sequence>MLGLLAPYNNQFPIFQPQNQNSQTPHFSFSSIFNPSIENVTPTSLPFPTQFNTSRHNSSGVGDSSNPSSHTPIQSSPTSQYSDFANILGACIILHNMIVEDERDTYAGNFAQDLEYDDVKNGLSQPQLGEDFVPYHQFLQRNAQFRNKQ</sequence>
<organism evidence="2 3">
    <name type="scientific">Arachis hypogaea</name>
    <name type="common">Peanut</name>
    <dbReference type="NCBI Taxonomy" id="3818"/>
    <lineage>
        <taxon>Eukaryota</taxon>
        <taxon>Viridiplantae</taxon>
        <taxon>Streptophyta</taxon>
        <taxon>Embryophyta</taxon>
        <taxon>Tracheophyta</taxon>
        <taxon>Spermatophyta</taxon>
        <taxon>Magnoliopsida</taxon>
        <taxon>eudicotyledons</taxon>
        <taxon>Gunneridae</taxon>
        <taxon>Pentapetalae</taxon>
        <taxon>rosids</taxon>
        <taxon>fabids</taxon>
        <taxon>Fabales</taxon>
        <taxon>Fabaceae</taxon>
        <taxon>Papilionoideae</taxon>
        <taxon>50 kb inversion clade</taxon>
        <taxon>dalbergioids sensu lato</taxon>
        <taxon>Dalbergieae</taxon>
        <taxon>Pterocarpus clade</taxon>
        <taxon>Arachis</taxon>
    </lineage>
</organism>
<gene>
    <name evidence="2" type="ORF">Ahy_B10g100687</name>
</gene>
<feature type="compositionally biased region" description="Polar residues" evidence="1">
    <location>
        <begin position="70"/>
        <end position="79"/>
    </location>
</feature>
<feature type="compositionally biased region" description="Low complexity" evidence="1">
    <location>
        <begin position="57"/>
        <end position="69"/>
    </location>
</feature>
<accession>A0A444WXG0</accession>
<evidence type="ECO:0000313" key="2">
    <source>
        <dbReference type="EMBL" id="RYQ82099.1"/>
    </source>
</evidence>
<evidence type="ECO:0000313" key="3">
    <source>
        <dbReference type="Proteomes" id="UP000289738"/>
    </source>
</evidence>
<protein>
    <submittedName>
        <fullName evidence="2">Uncharacterized protein</fullName>
    </submittedName>
</protein>